<dbReference type="Proteomes" id="UP000279994">
    <property type="component" value="Unassembled WGS sequence"/>
</dbReference>
<keyword evidence="3" id="KW-1185">Reference proteome</keyword>
<dbReference type="InterPro" id="IPR011009">
    <property type="entry name" value="Kinase-like_dom_sf"/>
</dbReference>
<dbReference type="Pfam" id="PF01636">
    <property type="entry name" value="APH"/>
    <property type="match status" value="1"/>
</dbReference>
<gene>
    <name evidence="2" type="ORF">EFL26_12480</name>
</gene>
<dbReference type="AlphaFoldDB" id="A0A3N0GNR0"/>
<organism evidence="2 3">
    <name type="scientific">Nocardioides pocheonensis</name>
    <dbReference type="NCBI Taxonomy" id="661485"/>
    <lineage>
        <taxon>Bacteria</taxon>
        <taxon>Bacillati</taxon>
        <taxon>Actinomycetota</taxon>
        <taxon>Actinomycetes</taxon>
        <taxon>Propionibacteriales</taxon>
        <taxon>Nocardioidaceae</taxon>
        <taxon>Nocardioides</taxon>
    </lineage>
</organism>
<dbReference type="EMBL" id="RJSF01000040">
    <property type="protein sequence ID" value="RNM13782.1"/>
    <property type="molecule type" value="Genomic_DNA"/>
</dbReference>
<protein>
    <recommendedName>
        <fullName evidence="1">Aminoglycoside phosphotransferase domain-containing protein</fullName>
    </recommendedName>
</protein>
<dbReference type="InterPro" id="IPR002575">
    <property type="entry name" value="Aminoglycoside_PTrfase"/>
</dbReference>
<sequence length="326" mass="34541">MAELAGLGEVVARVPLTGHVGKSGAGLERVRTADGASYVVKRVTAESDLLHALLGGGPAREYLLWREGALDRLPAGVTHAVLDGWCEDDTTVIVMRDLGDRVLSWDDRLTAEQTRWVMGRVAALHRTFLADPPRAVAPLGPVLDQFAPHRIGAVAGADSPLPDLVRRGWTLFADLVPNDVAGAVFGVLADVAPYAAGLVAAGPVTLVHGDLATVNMGFDGDDLVLLDWAMPVLAPGAMDVARFIAGCSSVVALSREDTIAAYRAAAGPAYDETAMRLALLLGLVWLGWNKALDAAEHPDPATRARERDDLDWWVAQARTTLESGVL</sequence>
<accession>A0A3N0GNR0</accession>
<evidence type="ECO:0000259" key="1">
    <source>
        <dbReference type="Pfam" id="PF01636"/>
    </source>
</evidence>
<feature type="domain" description="Aminoglycoside phosphotransferase" evidence="1">
    <location>
        <begin position="37"/>
        <end position="272"/>
    </location>
</feature>
<dbReference type="Gene3D" id="3.90.1200.10">
    <property type="match status" value="1"/>
</dbReference>
<dbReference type="OrthoDB" id="3326868at2"/>
<name>A0A3N0GNR0_9ACTN</name>
<proteinExistence type="predicted"/>
<reference evidence="2 3" key="1">
    <citation type="submission" date="2018-11" db="EMBL/GenBank/DDBJ databases">
        <authorList>
            <person name="Li F."/>
        </authorList>
    </citation>
    <scope>NUCLEOTIDE SEQUENCE [LARGE SCALE GENOMIC DNA]</scope>
    <source>
        <strain evidence="2 3">Gsoil 818</strain>
    </source>
</reference>
<dbReference type="SUPFAM" id="SSF56112">
    <property type="entry name" value="Protein kinase-like (PK-like)"/>
    <property type="match status" value="1"/>
</dbReference>
<evidence type="ECO:0000313" key="2">
    <source>
        <dbReference type="EMBL" id="RNM13782.1"/>
    </source>
</evidence>
<comment type="caution">
    <text evidence="2">The sequence shown here is derived from an EMBL/GenBank/DDBJ whole genome shotgun (WGS) entry which is preliminary data.</text>
</comment>
<dbReference type="RefSeq" id="WP_123223189.1">
    <property type="nucleotide sequence ID" value="NZ_RJSF01000040.1"/>
</dbReference>
<evidence type="ECO:0000313" key="3">
    <source>
        <dbReference type="Proteomes" id="UP000279994"/>
    </source>
</evidence>